<comment type="caution">
    <text evidence="3">The sequence shown here is derived from an EMBL/GenBank/DDBJ whole genome shotgun (WGS) entry which is preliminary data.</text>
</comment>
<evidence type="ECO:0000256" key="1">
    <source>
        <dbReference type="ARBA" id="ARBA00022448"/>
    </source>
</evidence>
<proteinExistence type="predicted"/>
<dbReference type="GO" id="GO:0046961">
    <property type="term" value="F:proton-transporting ATPase activity, rotational mechanism"/>
    <property type="evidence" value="ECO:0007669"/>
    <property type="project" value="InterPro"/>
</dbReference>
<dbReference type="Proteomes" id="UP000655225">
    <property type="component" value="Unassembled WGS sequence"/>
</dbReference>
<dbReference type="GO" id="GO:0033179">
    <property type="term" value="C:proton-transporting V-type ATPase, V0 domain"/>
    <property type="evidence" value="ECO:0007669"/>
    <property type="project" value="InterPro"/>
</dbReference>
<dbReference type="EMBL" id="JABCRI010000024">
    <property type="protein sequence ID" value="KAF8377642.1"/>
    <property type="molecule type" value="Genomic_DNA"/>
</dbReference>
<reference evidence="3 4" key="1">
    <citation type="submission" date="2020-04" db="EMBL/GenBank/DDBJ databases">
        <title>Plant Genome Project.</title>
        <authorList>
            <person name="Zhang R.-G."/>
        </authorList>
    </citation>
    <scope>NUCLEOTIDE SEQUENCE [LARGE SCALE GENOMIC DNA]</scope>
    <source>
        <strain evidence="3">YNK0</strain>
        <tissue evidence="3">Leaf</tissue>
    </source>
</reference>
<keyword evidence="4" id="KW-1185">Reference proteome</keyword>
<organism evidence="3 4">
    <name type="scientific">Tetracentron sinense</name>
    <name type="common">Spur-leaf</name>
    <dbReference type="NCBI Taxonomy" id="13715"/>
    <lineage>
        <taxon>Eukaryota</taxon>
        <taxon>Viridiplantae</taxon>
        <taxon>Streptophyta</taxon>
        <taxon>Embryophyta</taxon>
        <taxon>Tracheophyta</taxon>
        <taxon>Spermatophyta</taxon>
        <taxon>Magnoliopsida</taxon>
        <taxon>Trochodendrales</taxon>
        <taxon>Trochodendraceae</taxon>
        <taxon>Tetracentron</taxon>
    </lineage>
</organism>
<dbReference type="OrthoDB" id="1744869at2759"/>
<accession>A0A834YCS0</accession>
<gene>
    <name evidence="3" type="ORF">HHK36_031025</name>
</gene>
<dbReference type="InterPro" id="IPR000245">
    <property type="entry name" value="ATPase_proteolipid_csu"/>
</dbReference>
<evidence type="ECO:0000313" key="4">
    <source>
        <dbReference type="Proteomes" id="UP000655225"/>
    </source>
</evidence>
<evidence type="ECO:0000256" key="2">
    <source>
        <dbReference type="ARBA" id="ARBA00023065"/>
    </source>
</evidence>
<dbReference type="Gene3D" id="1.20.120.610">
    <property type="entry name" value="lithium bound rotor ring of v- atpase"/>
    <property type="match status" value="1"/>
</dbReference>
<keyword evidence="1" id="KW-0813">Transport</keyword>
<sequence>MGAAYGAVKIGVGVASISVTRPELVMKSIVPFVTASVLVKRGGLSTGDVAVQYKYENTLIDIKVHTKSNVGCFRLLLFLLLSFTSYKF</sequence>
<evidence type="ECO:0000313" key="3">
    <source>
        <dbReference type="EMBL" id="KAF8377642.1"/>
    </source>
</evidence>
<dbReference type="AlphaFoldDB" id="A0A834YCS0"/>
<dbReference type="PRINTS" id="PR00122">
    <property type="entry name" value="VACATPASE"/>
</dbReference>
<dbReference type="InterPro" id="IPR035921">
    <property type="entry name" value="F/V-ATP_Csub_sf"/>
</dbReference>
<keyword evidence="2" id="KW-0406">Ion transport</keyword>
<name>A0A834YCS0_TETSI</name>
<protein>
    <submittedName>
        <fullName evidence="3">Uncharacterized protein</fullName>
    </submittedName>
</protein>